<dbReference type="EMBL" id="CAJVPW010012644">
    <property type="protein sequence ID" value="CAG8637450.1"/>
    <property type="molecule type" value="Genomic_DNA"/>
</dbReference>
<reference evidence="1" key="1">
    <citation type="submission" date="2021-06" db="EMBL/GenBank/DDBJ databases">
        <authorList>
            <person name="Kallberg Y."/>
            <person name="Tangrot J."/>
            <person name="Rosling A."/>
        </authorList>
    </citation>
    <scope>NUCLEOTIDE SEQUENCE</scope>
    <source>
        <strain evidence="1">28 12/20/2015</strain>
    </source>
</reference>
<comment type="caution">
    <text evidence="1">The sequence shown here is derived from an EMBL/GenBank/DDBJ whole genome shotgun (WGS) entry which is preliminary data.</text>
</comment>
<sequence>IKVTSPVTHMISSAFRGVVQTILGALLFAEILTSGRVAGIFIILSGSCLYTWSKDRESKKMREIEASRELEKGELNQDKKINLEGENNEKENV</sequence>
<gene>
    <name evidence="1" type="ORF">SPELUC_LOCUS8437</name>
</gene>
<organism evidence="1 2">
    <name type="scientific">Cetraspora pellucida</name>
    <dbReference type="NCBI Taxonomy" id="1433469"/>
    <lineage>
        <taxon>Eukaryota</taxon>
        <taxon>Fungi</taxon>
        <taxon>Fungi incertae sedis</taxon>
        <taxon>Mucoromycota</taxon>
        <taxon>Glomeromycotina</taxon>
        <taxon>Glomeromycetes</taxon>
        <taxon>Diversisporales</taxon>
        <taxon>Gigasporaceae</taxon>
        <taxon>Cetraspora</taxon>
    </lineage>
</organism>
<proteinExistence type="predicted"/>
<accession>A0ACA9N732</accession>
<evidence type="ECO:0000313" key="1">
    <source>
        <dbReference type="EMBL" id="CAG8637450.1"/>
    </source>
</evidence>
<protein>
    <submittedName>
        <fullName evidence="1">12788_t:CDS:1</fullName>
    </submittedName>
</protein>
<feature type="non-terminal residue" evidence="1">
    <location>
        <position position="1"/>
    </location>
</feature>
<evidence type="ECO:0000313" key="2">
    <source>
        <dbReference type="Proteomes" id="UP000789366"/>
    </source>
</evidence>
<dbReference type="Proteomes" id="UP000789366">
    <property type="component" value="Unassembled WGS sequence"/>
</dbReference>
<name>A0ACA9N732_9GLOM</name>
<keyword evidence="2" id="KW-1185">Reference proteome</keyword>